<evidence type="ECO:0000256" key="1">
    <source>
        <dbReference type="SAM" id="Phobius"/>
    </source>
</evidence>
<dbReference type="Proteomes" id="UP000726170">
    <property type="component" value="Unassembled WGS sequence"/>
</dbReference>
<name>A0ABS6EJ83_9CLOT</name>
<protein>
    <submittedName>
        <fullName evidence="3">Zf-HC2 domain-containing protein</fullName>
    </submittedName>
</protein>
<dbReference type="RefSeq" id="WP_216439764.1">
    <property type="nucleotide sequence ID" value="NZ_JAHLQF010000003.1"/>
</dbReference>
<feature type="domain" description="Putative zinc-finger" evidence="2">
    <location>
        <begin position="5"/>
        <end position="38"/>
    </location>
</feature>
<keyword evidence="4" id="KW-1185">Reference proteome</keyword>
<comment type="caution">
    <text evidence="3">The sequence shown here is derived from an EMBL/GenBank/DDBJ whole genome shotgun (WGS) entry which is preliminary data.</text>
</comment>
<keyword evidence="1" id="KW-0472">Membrane</keyword>
<proteinExistence type="predicted"/>
<evidence type="ECO:0000313" key="4">
    <source>
        <dbReference type="Proteomes" id="UP000726170"/>
    </source>
</evidence>
<gene>
    <name evidence="3" type="ORF">KQI86_12730</name>
</gene>
<dbReference type="EMBL" id="JAHLQF010000003">
    <property type="protein sequence ID" value="MBU5485202.1"/>
    <property type="molecule type" value="Genomic_DNA"/>
</dbReference>
<organism evidence="3 4">
    <name type="scientific">Clostridium mobile</name>
    <dbReference type="NCBI Taxonomy" id="2841512"/>
    <lineage>
        <taxon>Bacteria</taxon>
        <taxon>Bacillati</taxon>
        <taxon>Bacillota</taxon>
        <taxon>Clostridia</taxon>
        <taxon>Eubacteriales</taxon>
        <taxon>Clostridiaceae</taxon>
        <taxon>Clostridium</taxon>
    </lineage>
</organism>
<keyword evidence="1" id="KW-0812">Transmembrane</keyword>
<feature type="transmembrane region" description="Helical" evidence="1">
    <location>
        <begin position="77"/>
        <end position="97"/>
    </location>
</feature>
<dbReference type="InterPro" id="IPR027383">
    <property type="entry name" value="Znf_put"/>
</dbReference>
<dbReference type="Pfam" id="PF13490">
    <property type="entry name" value="zf-HC2"/>
    <property type="match status" value="1"/>
</dbReference>
<evidence type="ECO:0000313" key="3">
    <source>
        <dbReference type="EMBL" id="MBU5485202.1"/>
    </source>
</evidence>
<sequence length="100" mass="11804">MKISCDVIRDLLPLYYDNICSEESRKLVNEHIETCEKCKMELESMSMVIDVTKKNLDEMEMMKNVSRRWRRDKLKSLGEGILITIIVVLILSCFIRIKSF</sequence>
<reference evidence="3 4" key="1">
    <citation type="submission" date="2021-06" db="EMBL/GenBank/DDBJ databases">
        <authorList>
            <person name="Sun Q."/>
            <person name="Li D."/>
        </authorList>
    </citation>
    <scope>NUCLEOTIDE SEQUENCE [LARGE SCALE GENOMIC DNA]</scope>
    <source>
        <strain evidence="3 4">MSJ-11</strain>
    </source>
</reference>
<keyword evidence="1" id="KW-1133">Transmembrane helix</keyword>
<accession>A0ABS6EJ83</accession>
<evidence type="ECO:0000259" key="2">
    <source>
        <dbReference type="Pfam" id="PF13490"/>
    </source>
</evidence>